<sequence length="285" mass="32285">MRNTRYTNNSGPAPKANQPVKFYCFSLSSCGASWKYDRGITWSRTDISHRAAFRNKAHKYRAWAETASWNIAARKLIVIDPFTCTKLRVKRTARADSMNRELTDRRQPGALPDYCGYESSPRTAISRPRSRLLQTSRIDRRAYVFSPHKFDREANEHASHLKADDYSRPQTRATPESPIHVRSLSRNRIHGEGEWAGPAELYLHAETVYSTKNLSVRRSAAGSRPAAPAPAPPEMSGGVENAGGIRRDARRARRPPGHVNTLSGDVITDHRIMFRYTACRRPNVR</sequence>
<feature type="region of interest" description="Disordered" evidence="1">
    <location>
        <begin position="154"/>
        <end position="178"/>
    </location>
</feature>
<reference evidence="2 3" key="1">
    <citation type="journal article" date="2019" name="Commun. Biol.">
        <title>The bagworm genome reveals a unique fibroin gene that provides high tensile strength.</title>
        <authorList>
            <person name="Kono N."/>
            <person name="Nakamura H."/>
            <person name="Ohtoshi R."/>
            <person name="Tomita M."/>
            <person name="Numata K."/>
            <person name="Arakawa K."/>
        </authorList>
    </citation>
    <scope>NUCLEOTIDE SEQUENCE [LARGE SCALE GENOMIC DNA]</scope>
</reference>
<dbReference type="Proteomes" id="UP000299102">
    <property type="component" value="Unassembled WGS sequence"/>
</dbReference>
<evidence type="ECO:0000313" key="3">
    <source>
        <dbReference type="Proteomes" id="UP000299102"/>
    </source>
</evidence>
<accession>A0A4C1XKQ6</accession>
<keyword evidence="3" id="KW-1185">Reference proteome</keyword>
<protein>
    <submittedName>
        <fullName evidence="2">Uncharacterized protein</fullName>
    </submittedName>
</protein>
<name>A0A4C1XKQ6_EUMVA</name>
<feature type="compositionally biased region" description="Basic and acidic residues" evidence="1">
    <location>
        <begin position="154"/>
        <end position="167"/>
    </location>
</feature>
<evidence type="ECO:0000313" key="2">
    <source>
        <dbReference type="EMBL" id="GBP62795.1"/>
    </source>
</evidence>
<feature type="region of interest" description="Disordered" evidence="1">
    <location>
        <begin position="219"/>
        <end position="263"/>
    </location>
</feature>
<comment type="caution">
    <text evidence="2">The sequence shown here is derived from an EMBL/GenBank/DDBJ whole genome shotgun (WGS) entry which is preliminary data.</text>
</comment>
<proteinExistence type="predicted"/>
<organism evidence="2 3">
    <name type="scientific">Eumeta variegata</name>
    <name type="common">Bagworm moth</name>
    <name type="synonym">Eumeta japonica</name>
    <dbReference type="NCBI Taxonomy" id="151549"/>
    <lineage>
        <taxon>Eukaryota</taxon>
        <taxon>Metazoa</taxon>
        <taxon>Ecdysozoa</taxon>
        <taxon>Arthropoda</taxon>
        <taxon>Hexapoda</taxon>
        <taxon>Insecta</taxon>
        <taxon>Pterygota</taxon>
        <taxon>Neoptera</taxon>
        <taxon>Endopterygota</taxon>
        <taxon>Lepidoptera</taxon>
        <taxon>Glossata</taxon>
        <taxon>Ditrysia</taxon>
        <taxon>Tineoidea</taxon>
        <taxon>Psychidae</taxon>
        <taxon>Oiketicinae</taxon>
        <taxon>Eumeta</taxon>
    </lineage>
</organism>
<dbReference type="AlphaFoldDB" id="A0A4C1XKQ6"/>
<gene>
    <name evidence="2" type="ORF">EVAR_50624_1</name>
</gene>
<evidence type="ECO:0000256" key="1">
    <source>
        <dbReference type="SAM" id="MobiDB-lite"/>
    </source>
</evidence>
<dbReference type="EMBL" id="BGZK01000850">
    <property type="protein sequence ID" value="GBP62795.1"/>
    <property type="molecule type" value="Genomic_DNA"/>
</dbReference>